<reference evidence="1" key="1">
    <citation type="journal article" date="2023" name="Mol. Phylogenet. Evol.">
        <title>Genome-scale phylogeny and comparative genomics of the fungal order Sordariales.</title>
        <authorList>
            <person name="Hensen N."/>
            <person name="Bonometti L."/>
            <person name="Westerberg I."/>
            <person name="Brannstrom I.O."/>
            <person name="Guillou S."/>
            <person name="Cros-Aarteil S."/>
            <person name="Calhoun S."/>
            <person name="Haridas S."/>
            <person name="Kuo A."/>
            <person name="Mondo S."/>
            <person name="Pangilinan J."/>
            <person name="Riley R."/>
            <person name="LaButti K."/>
            <person name="Andreopoulos B."/>
            <person name="Lipzen A."/>
            <person name="Chen C."/>
            <person name="Yan M."/>
            <person name="Daum C."/>
            <person name="Ng V."/>
            <person name="Clum A."/>
            <person name="Steindorff A."/>
            <person name="Ohm R.A."/>
            <person name="Martin F."/>
            <person name="Silar P."/>
            <person name="Natvig D.O."/>
            <person name="Lalanne C."/>
            <person name="Gautier V."/>
            <person name="Ament-Velasquez S.L."/>
            <person name="Kruys A."/>
            <person name="Hutchinson M.I."/>
            <person name="Powell A.J."/>
            <person name="Barry K."/>
            <person name="Miller A.N."/>
            <person name="Grigoriev I.V."/>
            <person name="Debuchy R."/>
            <person name="Gladieux P."/>
            <person name="Hiltunen Thoren M."/>
            <person name="Johannesson H."/>
        </authorList>
    </citation>
    <scope>NUCLEOTIDE SEQUENCE</scope>
    <source>
        <strain evidence="1">CBS 168.71</strain>
    </source>
</reference>
<organism evidence="1 2">
    <name type="scientific">Chaetomium fimeti</name>
    <dbReference type="NCBI Taxonomy" id="1854472"/>
    <lineage>
        <taxon>Eukaryota</taxon>
        <taxon>Fungi</taxon>
        <taxon>Dikarya</taxon>
        <taxon>Ascomycota</taxon>
        <taxon>Pezizomycotina</taxon>
        <taxon>Sordariomycetes</taxon>
        <taxon>Sordariomycetidae</taxon>
        <taxon>Sordariales</taxon>
        <taxon>Chaetomiaceae</taxon>
        <taxon>Chaetomium</taxon>
    </lineage>
</organism>
<dbReference type="AlphaFoldDB" id="A0AAE0HGL2"/>
<keyword evidence="2" id="KW-1185">Reference proteome</keyword>
<accession>A0AAE0HGL2</accession>
<dbReference type="GeneID" id="87835514"/>
<dbReference type="Proteomes" id="UP001278766">
    <property type="component" value="Unassembled WGS sequence"/>
</dbReference>
<protein>
    <submittedName>
        <fullName evidence="1">Uncharacterized protein</fullName>
    </submittedName>
</protein>
<name>A0AAE0HGL2_9PEZI</name>
<sequence>MWKHGQMVDHLREEATRSDRDDIFSNYITTGRGRSTTSAPPASSKAAYPLHIRLAVDGDVFCGGKWDSMTFPHRATDRGGAETAAQGCQDFSTIDSRGHAAWYKDAPGFMPSLAEPPEQGSRMGTVGGPMTEDPTLTPGAGWARLARLNGACHFCACSAVRAPEVNVRCPWNAQSGAGMATIARHGSDHAFWVVVSESRSGDDPAAVGCWINLSVGGVISPLQ</sequence>
<evidence type="ECO:0000313" key="1">
    <source>
        <dbReference type="EMBL" id="KAK3295934.1"/>
    </source>
</evidence>
<gene>
    <name evidence="1" type="ORF">B0H64DRAFT_159395</name>
</gene>
<comment type="caution">
    <text evidence="1">The sequence shown here is derived from an EMBL/GenBank/DDBJ whole genome shotgun (WGS) entry which is preliminary data.</text>
</comment>
<dbReference type="RefSeq" id="XP_062659448.1">
    <property type="nucleotide sequence ID" value="XM_062798566.1"/>
</dbReference>
<reference evidence="1" key="2">
    <citation type="submission" date="2023-06" db="EMBL/GenBank/DDBJ databases">
        <authorList>
            <consortium name="Lawrence Berkeley National Laboratory"/>
            <person name="Haridas S."/>
            <person name="Hensen N."/>
            <person name="Bonometti L."/>
            <person name="Westerberg I."/>
            <person name="Brannstrom I.O."/>
            <person name="Guillou S."/>
            <person name="Cros-Aarteil S."/>
            <person name="Calhoun S."/>
            <person name="Kuo A."/>
            <person name="Mondo S."/>
            <person name="Pangilinan J."/>
            <person name="Riley R."/>
            <person name="Labutti K."/>
            <person name="Andreopoulos B."/>
            <person name="Lipzen A."/>
            <person name="Chen C."/>
            <person name="Yanf M."/>
            <person name="Daum C."/>
            <person name="Ng V."/>
            <person name="Clum A."/>
            <person name="Steindorff A."/>
            <person name="Ohm R."/>
            <person name="Martin F."/>
            <person name="Silar P."/>
            <person name="Natvig D."/>
            <person name="Lalanne C."/>
            <person name="Gautier V."/>
            <person name="Ament-Velasquez S.L."/>
            <person name="Kruys A."/>
            <person name="Hutchinson M.I."/>
            <person name="Powell A.J."/>
            <person name="Barry K."/>
            <person name="Miller A.N."/>
            <person name="Grigoriev I.V."/>
            <person name="Debuchy R."/>
            <person name="Gladieux P."/>
            <person name="Thoren M.H."/>
            <person name="Johannesson H."/>
        </authorList>
    </citation>
    <scope>NUCLEOTIDE SEQUENCE</scope>
    <source>
        <strain evidence="1">CBS 168.71</strain>
    </source>
</reference>
<evidence type="ECO:0000313" key="2">
    <source>
        <dbReference type="Proteomes" id="UP001278766"/>
    </source>
</evidence>
<proteinExistence type="predicted"/>
<dbReference type="EMBL" id="JAUEPN010000004">
    <property type="protein sequence ID" value="KAK3295934.1"/>
    <property type="molecule type" value="Genomic_DNA"/>
</dbReference>